<evidence type="ECO:0000256" key="1">
    <source>
        <dbReference type="SAM" id="Phobius"/>
    </source>
</evidence>
<keyword evidence="1" id="KW-0812">Transmembrane</keyword>
<name>A0A382HE78_9ZZZZ</name>
<feature type="non-terminal residue" evidence="2">
    <location>
        <position position="53"/>
    </location>
</feature>
<accession>A0A382HE78</accession>
<dbReference type="AlphaFoldDB" id="A0A382HE78"/>
<keyword evidence="1" id="KW-1133">Transmembrane helix</keyword>
<dbReference type="EMBL" id="UINC01060750">
    <property type="protein sequence ID" value="SVB85586.1"/>
    <property type="molecule type" value="Genomic_DNA"/>
</dbReference>
<evidence type="ECO:0000313" key="2">
    <source>
        <dbReference type="EMBL" id="SVB85586.1"/>
    </source>
</evidence>
<organism evidence="2">
    <name type="scientific">marine metagenome</name>
    <dbReference type="NCBI Taxonomy" id="408172"/>
    <lineage>
        <taxon>unclassified sequences</taxon>
        <taxon>metagenomes</taxon>
        <taxon>ecological metagenomes</taxon>
    </lineage>
</organism>
<protein>
    <submittedName>
        <fullName evidence="2">Uncharacterized protein</fullName>
    </submittedName>
</protein>
<gene>
    <name evidence="2" type="ORF">METZ01_LOCUS238440</name>
</gene>
<sequence>MCIFHNFSIDVFAASLHKQDRTARTYLQFISYIVIGIYGMNILFGSDGVHIFS</sequence>
<keyword evidence="1" id="KW-0472">Membrane</keyword>
<reference evidence="2" key="1">
    <citation type="submission" date="2018-05" db="EMBL/GenBank/DDBJ databases">
        <authorList>
            <person name="Lanie J.A."/>
            <person name="Ng W.-L."/>
            <person name="Kazmierczak K.M."/>
            <person name="Andrzejewski T.M."/>
            <person name="Davidsen T.M."/>
            <person name="Wayne K.J."/>
            <person name="Tettelin H."/>
            <person name="Glass J.I."/>
            <person name="Rusch D."/>
            <person name="Podicherti R."/>
            <person name="Tsui H.-C.T."/>
            <person name="Winkler M.E."/>
        </authorList>
    </citation>
    <scope>NUCLEOTIDE SEQUENCE</scope>
</reference>
<feature type="transmembrane region" description="Helical" evidence="1">
    <location>
        <begin position="26"/>
        <end position="44"/>
    </location>
</feature>
<proteinExistence type="predicted"/>